<keyword evidence="3" id="KW-1185">Reference proteome</keyword>
<dbReference type="AlphaFoldDB" id="A0A6G1F3S0"/>
<name>A0A6G1F3S0_9ORYZ</name>
<feature type="compositionally biased region" description="Gly residues" evidence="1">
    <location>
        <begin position="1"/>
        <end position="10"/>
    </location>
</feature>
<organism evidence="2 3">
    <name type="scientific">Oryza meyeriana var. granulata</name>
    <dbReference type="NCBI Taxonomy" id="110450"/>
    <lineage>
        <taxon>Eukaryota</taxon>
        <taxon>Viridiplantae</taxon>
        <taxon>Streptophyta</taxon>
        <taxon>Embryophyta</taxon>
        <taxon>Tracheophyta</taxon>
        <taxon>Spermatophyta</taxon>
        <taxon>Magnoliopsida</taxon>
        <taxon>Liliopsida</taxon>
        <taxon>Poales</taxon>
        <taxon>Poaceae</taxon>
        <taxon>BOP clade</taxon>
        <taxon>Oryzoideae</taxon>
        <taxon>Oryzeae</taxon>
        <taxon>Oryzinae</taxon>
        <taxon>Oryza</taxon>
        <taxon>Oryza meyeriana</taxon>
    </lineage>
</organism>
<protein>
    <submittedName>
        <fullName evidence="2">Uncharacterized protein</fullName>
    </submittedName>
</protein>
<accession>A0A6G1F3S0</accession>
<evidence type="ECO:0000256" key="1">
    <source>
        <dbReference type="SAM" id="MobiDB-lite"/>
    </source>
</evidence>
<feature type="region of interest" description="Disordered" evidence="1">
    <location>
        <begin position="1"/>
        <end position="24"/>
    </location>
</feature>
<gene>
    <name evidence="2" type="ORF">E2562_004598</name>
</gene>
<comment type="caution">
    <text evidence="2">The sequence shown here is derived from an EMBL/GenBank/DDBJ whole genome shotgun (WGS) entry which is preliminary data.</text>
</comment>
<feature type="region of interest" description="Disordered" evidence="1">
    <location>
        <begin position="47"/>
        <end position="81"/>
    </location>
</feature>
<dbReference type="EMBL" id="SPHZ02000001">
    <property type="protein sequence ID" value="KAF0931475.1"/>
    <property type="molecule type" value="Genomic_DNA"/>
</dbReference>
<proteinExistence type="predicted"/>
<feature type="compositionally biased region" description="Basic and acidic residues" evidence="1">
    <location>
        <begin position="58"/>
        <end position="73"/>
    </location>
</feature>
<sequence length="116" mass="11948">MLGNSGGGSGARSPPCRSPTTLRPCIVEPEHGHLLLRTRDPVAAGPLWLHGGPLSPAPERRGPEPLDGQHEGGQRGASTSSVNAAYSLVGAPSLSRHQHAEGLHGRQGAVVVVDSF</sequence>
<evidence type="ECO:0000313" key="2">
    <source>
        <dbReference type="EMBL" id="KAF0931475.1"/>
    </source>
</evidence>
<dbReference type="Proteomes" id="UP000479710">
    <property type="component" value="Unassembled WGS sequence"/>
</dbReference>
<reference evidence="2 3" key="1">
    <citation type="submission" date="2019-11" db="EMBL/GenBank/DDBJ databases">
        <title>Whole genome sequence of Oryza granulata.</title>
        <authorList>
            <person name="Li W."/>
        </authorList>
    </citation>
    <scope>NUCLEOTIDE SEQUENCE [LARGE SCALE GENOMIC DNA]</scope>
    <source>
        <strain evidence="3">cv. Menghai</strain>
        <tissue evidence="2">Leaf</tissue>
    </source>
</reference>
<evidence type="ECO:0000313" key="3">
    <source>
        <dbReference type="Proteomes" id="UP000479710"/>
    </source>
</evidence>